<dbReference type="EMBL" id="QLUW01000004">
    <property type="protein sequence ID" value="RAP74333.1"/>
    <property type="molecule type" value="Genomic_DNA"/>
</dbReference>
<dbReference type="Pfam" id="PF00395">
    <property type="entry name" value="SLH"/>
    <property type="match status" value="3"/>
</dbReference>
<evidence type="ECO:0000256" key="1">
    <source>
        <dbReference type="ARBA" id="ARBA00009820"/>
    </source>
</evidence>
<keyword evidence="4" id="KW-0732">Signal</keyword>
<feature type="chain" id="PRO_5016357619" description="SLH domain-containing protein" evidence="4">
    <location>
        <begin position="33"/>
        <end position="2578"/>
    </location>
</feature>
<evidence type="ECO:0000256" key="4">
    <source>
        <dbReference type="SAM" id="SignalP"/>
    </source>
</evidence>
<evidence type="ECO:0000259" key="5">
    <source>
        <dbReference type="PROSITE" id="PS51272"/>
    </source>
</evidence>
<evidence type="ECO:0000313" key="7">
    <source>
        <dbReference type="Proteomes" id="UP000249260"/>
    </source>
</evidence>
<evidence type="ECO:0000256" key="2">
    <source>
        <dbReference type="SAM" id="Coils"/>
    </source>
</evidence>
<dbReference type="Pfam" id="PF07676">
    <property type="entry name" value="PD40"/>
    <property type="match status" value="1"/>
</dbReference>
<dbReference type="Proteomes" id="UP000249260">
    <property type="component" value="Unassembled WGS sequence"/>
</dbReference>
<dbReference type="InterPro" id="IPR011042">
    <property type="entry name" value="6-blade_b-propeller_TolB-like"/>
</dbReference>
<keyword evidence="2" id="KW-0175">Coiled coil</keyword>
<feature type="domain" description="SLH" evidence="5">
    <location>
        <begin position="2451"/>
        <end position="2514"/>
    </location>
</feature>
<dbReference type="GO" id="GO:0030246">
    <property type="term" value="F:carbohydrate binding"/>
    <property type="evidence" value="ECO:0007669"/>
    <property type="project" value="InterPro"/>
</dbReference>
<dbReference type="Pfam" id="PF12733">
    <property type="entry name" value="Cadherin-like"/>
    <property type="match status" value="1"/>
</dbReference>
<dbReference type="SUPFAM" id="SSF82171">
    <property type="entry name" value="DPP6 N-terminal domain-like"/>
    <property type="match status" value="1"/>
</dbReference>
<keyword evidence="7" id="KW-1185">Reference proteome</keyword>
<reference evidence="6 7" key="1">
    <citation type="submission" date="2018-06" db="EMBL/GenBank/DDBJ databases">
        <title>Paenibacillus montanisoli sp. nov., isolated from mountain area soil.</title>
        <authorList>
            <person name="Wu M."/>
        </authorList>
    </citation>
    <scope>NUCLEOTIDE SEQUENCE [LARGE SCALE GENOMIC DNA]</scope>
    <source>
        <strain evidence="6 7">RA17</strain>
    </source>
</reference>
<proteinExistence type="inferred from homology"/>
<dbReference type="InterPro" id="IPR025883">
    <property type="entry name" value="Cadherin-like_domain"/>
</dbReference>
<evidence type="ECO:0000313" key="6">
    <source>
        <dbReference type="EMBL" id="RAP74333.1"/>
    </source>
</evidence>
<feature type="domain" description="SLH" evidence="5">
    <location>
        <begin position="2520"/>
        <end position="2578"/>
    </location>
</feature>
<evidence type="ECO:0000256" key="3">
    <source>
        <dbReference type="SAM" id="MobiDB-lite"/>
    </source>
</evidence>
<accession>A0A328TXP7</accession>
<dbReference type="InterPro" id="IPR001119">
    <property type="entry name" value="SLH_dom"/>
</dbReference>
<dbReference type="Gene3D" id="2.60.40.1120">
    <property type="entry name" value="Carboxypeptidase-like, regulatory domain"/>
    <property type="match status" value="1"/>
</dbReference>
<dbReference type="InterPro" id="IPR011659">
    <property type="entry name" value="WD40"/>
</dbReference>
<dbReference type="SUPFAM" id="SSF49452">
    <property type="entry name" value="Starch-binding domain-like"/>
    <property type="match status" value="1"/>
</dbReference>
<dbReference type="OrthoDB" id="1813813at2"/>
<dbReference type="PANTHER" id="PTHR36842">
    <property type="entry name" value="PROTEIN TOLB HOMOLOG"/>
    <property type="match status" value="1"/>
</dbReference>
<feature type="coiled-coil region" evidence="2">
    <location>
        <begin position="1590"/>
        <end position="1617"/>
    </location>
</feature>
<feature type="signal peptide" evidence="4">
    <location>
        <begin position="1"/>
        <end position="32"/>
    </location>
</feature>
<sequence>MKFASAMLFLRSKLAMLLALLLLVTSALPAAAATEETSDPGSVDIVSAVNEAAGIQAAAAPPSWTVLGKLSRGFLSLMYAASQRPVSKLSADERYLAYMSYIMQDDTGRTVVQLHDRRTGELLTVKTPDATGWVHHFDMTPDARYVVYSYGESLVSPAVKVYLYDRTTDTLETVNGTSAASGFGSFNANTVSVSANGRYVAFDTAADGLVSGDNDGKRDVYLFDREASGDKLRRISVPLEAGWNDESFDPVISADGGTIAFVSTAKLTDLEDYIGTESLYLYNVAGSALQRITQGYTPALSADGRYMAFTTYRDDLADGDANGQDDIYVYDRTSDSYSRVSRLPNGGEQERNSLYPSISPNGAYVAYETEVTVGTGDDVSEETAVYVADSQGLQNAKLEVPGAAVTLIPSLKRPSVSDSGTVSFYGMSQEDIGGHQIAMPDYFIASTGTMPVWPSGSALQASNAGADQITLGWPTVAGAEGYALYKNGVPVRYVPAGGASPSVTLTGQVRAEGISDLFQVEAIDANYHWTLDGPSYTWEPNDTGGENPPPEDLPLILLWSGDRTDAGGPLKPESAIDLKATGTSGVEAQVELAYKEDVAGTITPKTAAVVLTESAGMKGSFTGSFKLPANATELTDITLKQKRSDGTTAEEKADGLPVPVGGALSVTFAGASKEELAGAILSVYGSQSRNQTVVLGEDGENGDSAVFDGLFPGDDYVVELRTPDYQYEMGRLEGLTVRAGRTTEVSLDVVVPAQVRVLTVDANGAPVANVPVSLYDADRNLLLATTTNADGVTYTHEGLLRGQAVTAELELGNLYYELAPDAVLTKTLAGGVNVLRVPLASPERGTLELTVKDPDGKPLFNAYVSATQTYKGRPVVTNAVTSLDGRVRMELFAGNAVIEATLSSDLYSSGQVNVTVPSGATASLDIPVKRPDTGVVKLEVYKKALDTDWLGPLNLANEAFLTRVESKFGWMSSYYSNAFNVAGGPGTPVSVCVSGAIYAYVSQCKSVTLDEHSNATAEIRLEEKGARVQGKVERRADMYYSAEIYQIKPDGQQSYVDNVWNDSFRTDPFNINVPEGGTYRIEFSRSSEGADYRTRYEYATAEFTIEENQIKNIGTIAFSPSRYFTNKKGNFFSAQSSRVTPGGTLTLRAGYRNTNEETAENAMLVLDIPEGMTVVGDGQGSLAVTGGVGAAVIEGGALRVPVGNLAKDQGGVVTYKLQVSEAYEKQTAAASARIKAKLGTVNVEETLGTAYLDTPRVTLDAPSRLGNPERKTVLSGYAPAGSALVLYDSDVRIGGATANAAGTWEAEVTLIDLGDSGYHALWAEATSNGIALRSDKAYVQYDLNGPELLRMAMAQAPAGKWVMMESGKDANDFVYSVHPGDPFLMDFEFSKPDDVENVRVYLEGQEGEPVTAVRSGDLFRVTVPTTRDALGGIWVDYDVKQPEKEYDGERLDLEQFRASLPVSMRDFEIVSKTDFETVDGVFTGTVVLRFPSLGGKRMSITLKLNPNSTYQPTEAEKALAAKSGVPAIQKRFDIVEQPKSLGITIQGYMPSNLVADTFPVSAGLVSSSRIAAKLGRPAKAGDWGHTAEYFMEIKSDVDEVKDQIDEYKGEFEEQRDNYMGFAGKVNKIMYNVETSGMDCLSELPTTVKQGGKALASLVVGEVAKTALGAWTGAMALTGAPAIIAGYATDVIEDKIDNYVDEQIDAIGTGYNQCNDDSDSDYYTNQMRKRGKKVAKPKWIYDPSGYVYEAVKSNPISDVTATVMMKDPLKGDWKVWNADEYDQVNPQRTDAEGKYGWDVPPGKWKVVWMKDGYETASSAELDVPPPRTEVNAGLVTRAAPRIETVKGYAGESSYVDLTFTRYLEAVELKDEAVTLMDAEGRVLESTLTWIGKEPSAANPDVQLARTIRLTTKQPLTAGGSYTVQANSIYMTSYAGVKMTLADASTPLNFIAEALDTTGPAVASVRLESGGRIIRIAFNEPVASLTEADTAKLALNGQAGFVRSAVAEVNRDGSAPRELLLTLDGEITSAAALTLPAGAVKDLAGNGSVEATVSLAPAGNPRLSGLTVGQYALCSPFNPEVLVYCVKLPTGTKTLTVTPTAADANAALLINGAPAVSGLAQTITIPEDNLVRVTVVLSGAPARTYTIHAEYTSETDGGNTPPDPNPKPPATGGDPLDLTGRALFVRKPNGQGGMSVSVALSKDAIVTALDKAAGNGALRTLFVDVKETADEAALQFPAELAGMLAEAKAVISLRLNGLNVTLDPAAMPTAKPADGAMLRMSIVLTQGLSKEAETSVQLLNREWTLMSFGTASVTVETVSGGSAVPVTFGKKKGIEGVFTGTLDASSAGSMPKVYRYDPATGQWLFAGGAKVAGGKGLQFDMSTPGVYAAIRFQNRFKDTASHWAKPDIDWMSERLLVNGVTPFEFRPENEVTRAEFTAMLTRAIGMKPNHAPSDSVFADVEPGAWYEKDVRTAVALGLVSGVDAKHFAPQRPITREEMALLLSRAYRLLNPEGTEAPDRSVLLEFKDSARIHSWAKDAVALTVQTGLLQGMPNGSFSPDSRATRAQAAAVLARLLKKQEL</sequence>
<dbReference type="PANTHER" id="PTHR36842:SF1">
    <property type="entry name" value="PROTEIN TOLB"/>
    <property type="match status" value="1"/>
</dbReference>
<organism evidence="6 7">
    <name type="scientific">Paenibacillus montanisoli</name>
    <dbReference type="NCBI Taxonomy" id="2081970"/>
    <lineage>
        <taxon>Bacteria</taxon>
        <taxon>Bacillati</taxon>
        <taxon>Bacillota</taxon>
        <taxon>Bacilli</taxon>
        <taxon>Bacillales</taxon>
        <taxon>Paenibacillaceae</taxon>
        <taxon>Paenibacillus</taxon>
    </lineage>
</organism>
<dbReference type="Gene3D" id="2.120.10.30">
    <property type="entry name" value="TolB, C-terminal domain"/>
    <property type="match status" value="1"/>
</dbReference>
<feature type="region of interest" description="Disordered" evidence="3">
    <location>
        <begin position="2148"/>
        <end position="2175"/>
    </location>
</feature>
<dbReference type="InterPro" id="IPR013784">
    <property type="entry name" value="Carb-bd-like_fold"/>
</dbReference>
<feature type="domain" description="SLH" evidence="5">
    <location>
        <begin position="2389"/>
        <end position="2450"/>
    </location>
</feature>
<protein>
    <recommendedName>
        <fullName evidence="5">SLH domain-containing protein</fullName>
    </recommendedName>
</protein>
<name>A0A328TXP7_9BACL</name>
<dbReference type="PROSITE" id="PS51272">
    <property type="entry name" value="SLH"/>
    <property type="match status" value="3"/>
</dbReference>
<dbReference type="RefSeq" id="WP_112884122.1">
    <property type="nucleotide sequence ID" value="NZ_QLUW01000004.1"/>
</dbReference>
<comment type="similarity">
    <text evidence="1">Belongs to the TolB family.</text>
</comment>
<comment type="caution">
    <text evidence="6">The sequence shown here is derived from an EMBL/GenBank/DDBJ whole genome shotgun (WGS) entry which is preliminary data.</text>
</comment>
<gene>
    <name evidence="6" type="ORF">DL346_19805</name>
</gene>